<comment type="caution">
    <text evidence="1">The sequence shown here is derived from an EMBL/GenBank/DDBJ whole genome shotgun (WGS) entry which is preliminary data.</text>
</comment>
<organism evidence="1 2">
    <name type="scientific">Saccharospirillum salsuginis</name>
    <dbReference type="NCBI Taxonomy" id="418750"/>
    <lineage>
        <taxon>Bacteria</taxon>
        <taxon>Pseudomonadati</taxon>
        <taxon>Pseudomonadota</taxon>
        <taxon>Gammaproteobacteria</taxon>
        <taxon>Oceanospirillales</taxon>
        <taxon>Saccharospirillaceae</taxon>
        <taxon>Saccharospirillum</taxon>
    </lineage>
</organism>
<reference evidence="1" key="1">
    <citation type="journal article" date="2014" name="Int. J. Syst. Evol. Microbiol.">
        <title>Complete genome sequence of Corynebacterium casei LMG S-19264T (=DSM 44701T), isolated from a smear-ripened cheese.</title>
        <authorList>
            <consortium name="US DOE Joint Genome Institute (JGI-PGF)"/>
            <person name="Walter F."/>
            <person name="Albersmeier A."/>
            <person name="Kalinowski J."/>
            <person name="Ruckert C."/>
        </authorList>
    </citation>
    <scope>NUCLEOTIDE SEQUENCE</scope>
    <source>
        <strain evidence="1">KCTC 22169</strain>
    </source>
</reference>
<sequence length="165" mass="18711">MIVNLIIIAAVLTLAGAFMWLKPSPRDRHLNRLRSKALAEGFKLQSVRLSDTSVEGRVNDAHVLQTLYQLKHDFDKETAPYFTVQRTTGVSSAFLPDGWKWADKHRPPEAVTERLSDFLSDLPERYFVVDARPDGVGLAWEERGDVDELPAIRETLERLIKLLSA</sequence>
<accession>A0A918NAH2</accession>
<protein>
    <submittedName>
        <fullName evidence="1">Uncharacterized protein</fullName>
    </submittedName>
</protein>
<keyword evidence="2" id="KW-1185">Reference proteome</keyword>
<dbReference type="Proteomes" id="UP000626148">
    <property type="component" value="Unassembled WGS sequence"/>
</dbReference>
<evidence type="ECO:0000313" key="1">
    <source>
        <dbReference type="EMBL" id="GGX53500.1"/>
    </source>
</evidence>
<evidence type="ECO:0000313" key="2">
    <source>
        <dbReference type="Proteomes" id="UP000626148"/>
    </source>
</evidence>
<proteinExistence type="predicted"/>
<dbReference type="AlphaFoldDB" id="A0A918NAH2"/>
<dbReference type="EMBL" id="BMXR01000004">
    <property type="protein sequence ID" value="GGX53500.1"/>
    <property type="molecule type" value="Genomic_DNA"/>
</dbReference>
<name>A0A918NAH2_9GAMM</name>
<gene>
    <name evidence="1" type="ORF">GCM10007392_21270</name>
</gene>
<reference evidence="1" key="2">
    <citation type="submission" date="2020-09" db="EMBL/GenBank/DDBJ databases">
        <authorList>
            <person name="Sun Q."/>
            <person name="Kim S."/>
        </authorList>
    </citation>
    <scope>NUCLEOTIDE SEQUENCE</scope>
    <source>
        <strain evidence="1">KCTC 22169</strain>
    </source>
</reference>
<dbReference type="RefSeq" id="WP_189608506.1">
    <property type="nucleotide sequence ID" value="NZ_BMXR01000004.1"/>
</dbReference>